<sequence length="61" mass="7540">MVFFTMYVAKELKLPNASKARQIEDFWEYLKSKIYEKTFKNFNQRFTPKFISMNKFTWNTL</sequence>
<gene>
    <name evidence="1" type="ORF">BpHYR1_051910</name>
</gene>
<protein>
    <submittedName>
        <fullName evidence="1">Uncharacterized protein</fullName>
    </submittedName>
</protein>
<proteinExistence type="predicted"/>
<name>A0A3M7RLV7_BRAPC</name>
<organism evidence="1 2">
    <name type="scientific">Brachionus plicatilis</name>
    <name type="common">Marine rotifer</name>
    <name type="synonym">Brachionus muelleri</name>
    <dbReference type="NCBI Taxonomy" id="10195"/>
    <lineage>
        <taxon>Eukaryota</taxon>
        <taxon>Metazoa</taxon>
        <taxon>Spiralia</taxon>
        <taxon>Gnathifera</taxon>
        <taxon>Rotifera</taxon>
        <taxon>Eurotatoria</taxon>
        <taxon>Monogononta</taxon>
        <taxon>Pseudotrocha</taxon>
        <taxon>Ploima</taxon>
        <taxon>Brachionidae</taxon>
        <taxon>Brachionus</taxon>
    </lineage>
</organism>
<dbReference type="Proteomes" id="UP000276133">
    <property type="component" value="Unassembled WGS sequence"/>
</dbReference>
<dbReference type="AlphaFoldDB" id="A0A3M7RLV7"/>
<accession>A0A3M7RLV7</accession>
<evidence type="ECO:0000313" key="1">
    <source>
        <dbReference type="EMBL" id="RNA24484.1"/>
    </source>
</evidence>
<evidence type="ECO:0000313" key="2">
    <source>
        <dbReference type="Proteomes" id="UP000276133"/>
    </source>
</evidence>
<keyword evidence="2" id="KW-1185">Reference proteome</keyword>
<reference evidence="1 2" key="1">
    <citation type="journal article" date="2018" name="Sci. Rep.">
        <title>Genomic signatures of local adaptation to the degree of environmental predictability in rotifers.</title>
        <authorList>
            <person name="Franch-Gras L."/>
            <person name="Hahn C."/>
            <person name="Garcia-Roger E.M."/>
            <person name="Carmona M.J."/>
            <person name="Serra M."/>
            <person name="Gomez A."/>
        </authorList>
    </citation>
    <scope>NUCLEOTIDE SEQUENCE [LARGE SCALE GENOMIC DNA]</scope>
    <source>
        <strain evidence="1">HYR1</strain>
    </source>
</reference>
<dbReference type="EMBL" id="REGN01003114">
    <property type="protein sequence ID" value="RNA24484.1"/>
    <property type="molecule type" value="Genomic_DNA"/>
</dbReference>
<comment type="caution">
    <text evidence="1">The sequence shown here is derived from an EMBL/GenBank/DDBJ whole genome shotgun (WGS) entry which is preliminary data.</text>
</comment>